<dbReference type="SUPFAM" id="SSF53448">
    <property type="entry name" value="Nucleotide-diphospho-sugar transferases"/>
    <property type="match status" value="1"/>
</dbReference>
<reference evidence="2 3" key="2">
    <citation type="submission" date="2024-02" db="EMBL/GenBank/DDBJ databases">
        <title>The Genome Sequence of Enterococcus diestrammenae JM9A.</title>
        <authorList>
            <person name="Earl A."/>
            <person name="Manson A."/>
            <person name="Gilmore M."/>
            <person name="Sanders J."/>
            <person name="Shea T."/>
            <person name="Howe W."/>
            <person name="Livny J."/>
            <person name="Cuomo C."/>
            <person name="Neafsey D."/>
            <person name="Birren B."/>
        </authorList>
    </citation>
    <scope>NUCLEOTIDE SEQUENCE [LARGE SCALE GENOMIC DNA]</scope>
    <source>
        <strain evidence="2 3">JM9A</strain>
    </source>
</reference>
<reference evidence="3" key="1">
    <citation type="submission" date="2016-06" db="EMBL/GenBank/DDBJ databases">
        <title>Four novel species of enterococci isolated from chicken manure.</title>
        <authorList>
            <person name="Van Tyne D."/>
        </authorList>
    </citation>
    <scope>NUCLEOTIDE SEQUENCE [LARGE SCALE GENOMIC DNA]</scope>
    <source>
        <strain evidence="3">JM9A</strain>
    </source>
</reference>
<dbReference type="PANTHER" id="PTHR43179">
    <property type="entry name" value="RHAMNOSYLTRANSFERASE WBBL"/>
    <property type="match status" value="1"/>
</dbReference>
<dbReference type="InterPro" id="IPR029044">
    <property type="entry name" value="Nucleotide-diphossugar_trans"/>
</dbReference>
<protein>
    <recommendedName>
        <fullName evidence="1">Glycosyltransferase 2-like domain-containing protein</fullName>
    </recommendedName>
</protein>
<name>A0ABV0F421_9ENTE</name>
<dbReference type="Pfam" id="PF00535">
    <property type="entry name" value="Glycos_transf_2"/>
    <property type="match status" value="1"/>
</dbReference>
<accession>A0ABV0F421</accession>
<dbReference type="RefSeq" id="WP_161868450.1">
    <property type="nucleotide sequence ID" value="NZ_MAEI02000001.1"/>
</dbReference>
<keyword evidence="3" id="KW-1185">Reference proteome</keyword>
<evidence type="ECO:0000313" key="2">
    <source>
        <dbReference type="EMBL" id="MEO1781733.1"/>
    </source>
</evidence>
<dbReference type="Proteomes" id="UP001429357">
    <property type="component" value="Unassembled WGS sequence"/>
</dbReference>
<proteinExistence type="predicted"/>
<gene>
    <name evidence="2" type="ORF">BAU18_001321</name>
</gene>
<dbReference type="CDD" id="cd04186">
    <property type="entry name" value="GT_2_like_c"/>
    <property type="match status" value="1"/>
</dbReference>
<comment type="caution">
    <text evidence="2">The sequence shown here is derived from an EMBL/GenBank/DDBJ whole genome shotgun (WGS) entry which is preliminary data.</text>
</comment>
<sequence length="257" mass="29693">MDKILISIVTYNSKDIFQTLDRLAAEVIPSGDFQVVVYDNGSEAEYRQKIASYPFVTLLAAEQNQGFGYGHNQVLLPAKNRYAIICNPDILVTKADVDVMIAKMKQQEVAAVCPKVLNLDGSTQHLVRHRLAVFDYFLRFVSIRFLNRLFDKRLADFECRDLPTDRDSFIKMGSGCFMLVDVAKFKAIDGFDERFFMYFEDNDLCLRFGKAGEQILYTPEAQVTHLYGKGAHKSFRLFRIFIQSMGKFFSKWGWRFF</sequence>
<dbReference type="EMBL" id="MAEI02000001">
    <property type="protein sequence ID" value="MEO1781733.1"/>
    <property type="molecule type" value="Genomic_DNA"/>
</dbReference>
<evidence type="ECO:0000259" key="1">
    <source>
        <dbReference type="Pfam" id="PF00535"/>
    </source>
</evidence>
<dbReference type="InterPro" id="IPR001173">
    <property type="entry name" value="Glyco_trans_2-like"/>
</dbReference>
<evidence type="ECO:0000313" key="3">
    <source>
        <dbReference type="Proteomes" id="UP001429357"/>
    </source>
</evidence>
<dbReference type="PANTHER" id="PTHR43179:SF7">
    <property type="entry name" value="RHAMNOSYLTRANSFERASE WBBL"/>
    <property type="match status" value="1"/>
</dbReference>
<organism evidence="2 3">
    <name type="scientific">Enterococcus diestrammenae</name>
    <dbReference type="NCBI Taxonomy" id="1155073"/>
    <lineage>
        <taxon>Bacteria</taxon>
        <taxon>Bacillati</taxon>
        <taxon>Bacillota</taxon>
        <taxon>Bacilli</taxon>
        <taxon>Lactobacillales</taxon>
        <taxon>Enterococcaceae</taxon>
        <taxon>Enterococcus</taxon>
    </lineage>
</organism>
<dbReference type="Gene3D" id="3.90.550.10">
    <property type="entry name" value="Spore Coat Polysaccharide Biosynthesis Protein SpsA, Chain A"/>
    <property type="match status" value="1"/>
</dbReference>
<feature type="domain" description="Glycosyltransferase 2-like" evidence="1">
    <location>
        <begin position="7"/>
        <end position="145"/>
    </location>
</feature>